<reference evidence="2" key="1">
    <citation type="submission" date="2021-06" db="EMBL/GenBank/DDBJ databases">
        <authorList>
            <person name="Hodson N. C."/>
            <person name="Mongue J. A."/>
            <person name="Jaron S. K."/>
        </authorList>
    </citation>
    <scope>NUCLEOTIDE SEQUENCE</scope>
</reference>
<dbReference type="AlphaFoldDB" id="A0A8J2PA80"/>
<dbReference type="Proteomes" id="UP000708208">
    <property type="component" value="Unassembled WGS sequence"/>
</dbReference>
<evidence type="ECO:0000313" key="2">
    <source>
        <dbReference type="EMBL" id="CAG7787107.1"/>
    </source>
</evidence>
<comment type="caution">
    <text evidence="2">The sequence shown here is derived from an EMBL/GenBank/DDBJ whole genome shotgun (WGS) entry which is preliminary data.</text>
</comment>
<evidence type="ECO:0000313" key="3">
    <source>
        <dbReference type="Proteomes" id="UP000708208"/>
    </source>
</evidence>
<feature type="region of interest" description="Disordered" evidence="1">
    <location>
        <begin position="51"/>
        <end position="94"/>
    </location>
</feature>
<keyword evidence="3" id="KW-1185">Reference proteome</keyword>
<evidence type="ECO:0000256" key="1">
    <source>
        <dbReference type="SAM" id="MobiDB-lite"/>
    </source>
</evidence>
<name>A0A8J2PA80_9HEXA</name>
<sequence>MTVLSTRVVSRSLSSVNMNGILILTCFILISSAGVLSIPQVDSLGVAIPQLPRDMNSPNREETSTDTVEECPAVGTEPTTDEIKEDTLASASNAITTTESTLETTTTKKTTQAPGLGIFGNWIPG</sequence>
<dbReference type="EMBL" id="CAJVCH010331745">
    <property type="protein sequence ID" value="CAG7787107.1"/>
    <property type="molecule type" value="Genomic_DNA"/>
</dbReference>
<organism evidence="2 3">
    <name type="scientific">Allacma fusca</name>
    <dbReference type="NCBI Taxonomy" id="39272"/>
    <lineage>
        <taxon>Eukaryota</taxon>
        <taxon>Metazoa</taxon>
        <taxon>Ecdysozoa</taxon>
        <taxon>Arthropoda</taxon>
        <taxon>Hexapoda</taxon>
        <taxon>Collembola</taxon>
        <taxon>Symphypleona</taxon>
        <taxon>Sminthuridae</taxon>
        <taxon>Allacma</taxon>
    </lineage>
</organism>
<proteinExistence type="predicted"/>
<protein>
    <submittedName>
        <fullName evidence="2">Uncharacterized protein</fullName>
    </submittedName>
</protein>
<accession>A0A8J2PA80</accession>
<gene>
    <name evidence="2" type="ORF">AFUS01_LOCUS25626</name>
</gene>